<sequence length="368" mass="39916">MERQTTRFIVTQIYPNNRVFSLFLLRLFTKKTDLLSFPVFLSCIGFQPMNKKLRLIRVAAALLLAPTLVQCTSTTVAEKIAEENINTAYNSNISRPQTNIKNILSPSQELANSYLSKTPATAVTANLTLAQAEQIQAEFVQILSQTLGNPVGYKAALTSAPAQEKFGVSQPLLGVLLEKMLLPNGAVLPANFGARPMTEGDLIVRVGSDAINQAKTMSEALASLDAVIPFIEVPDLVYGSEVKMDVYAIAAINIGARYGILGEPIPLTNNQDWQTSLAAIRLEIIDENGTTLATGNSSALLGHPLSVVLWIKNTLKAQGKQLKKGDLLSLGTITPLIPVKPNSTIRAKYIGLDPFDPNKEIEISVKFE</sequence>
<proteinExistence type="predicted"/>
<name>A0AAU8JHU8_9CYAN</name>
<protein>
    <submittedName>
        <fullName evidence="1">Hydratase</fullName>
    </submittedName>
</protein>
<dbReference type="Gene3D" id="3.90.850.10">
    <property type="entry name" value="Fumarylacetoacetase-like, C-terminal domain"/>
    <property type="match status" value="1"/>
</dbReference>
<dbReference type="InterPro" id="IPR036663">
    <property type="entry name" value="Fumarylacetoacetase_C_sf"/>
</dbReference>
<dbReference type="GO" id="GO:0008684">
    <property type="term" value="F:2-oxopent-4-enoate hydratase activity"/>
    <property type="evidence" value="ECO:0007669"/>
    <property type="project" value="TreeGrafter"/>
</dbReference>
<accession>A0AAU8JHU8</accession>
<organism evidence="1">
    <name type="scientific">Planktothricoides raciborskii GIHE-MW2</name>
    <dbReference type="NCBI Taxonomy" id="2792601"/>
    <lineage>
        <taxon>Bacteria</taxon>
        <taxon>Bacillati</taxon>
        <taxon>Cyanobacteriota</taxon>
        <taxon>Cyanophyceae</taxon>
        <taxon>Oscillatoriophycideae</taxon>
        <taxon>Oscillatoriales</taxon>
        <taxon>Oscillatoriaceae</taxon>
        <taxon>Planktothricoides</taxon>
    </lineage>
</organism>
<gene>
    <name evidence="1" type="ORF">ABWT76_001281</name>
</gene>
<dbReference type="InterPro" id="IPR050772">
    <property type="entry name" value="Hydratase-Decarb/MhpD_sf"/>
</dbReference>
<reference evidence="1" key="1">
    <citation type="submission" date="2024-07" db="EMBL/GenBank/DDBJ databases">
        <authorList>
            <person name="Kim Y.J."/>
            <person name="Jeong J.Y."/>
        </authorList>
    </citation>
    <scope>NUCLEOTIDE SEQUENCE</scope>
    <source>
        <strain evidence="1">GIHE-MW2</strain>
    </source>
</reference>
<dbReference type="AlphaFoldDB" id="A0AAU8JHU8"/>
<dbReference type="EMBL" id="CP159837">
    <property type="protein sequence ID" value="XCM38432.1"/>
    <property type="molecule type" value="Genomic_DNA"/>
</dbReference>
<dbReference type="PANTHER" id="PTHR30143">
    <property type="entry name" value="ACID HYDRATASE"/>
    <property type="match status" value="1"/>
</dbReference>
<dbReference type="PANTHER" id="PTHR30143:SF0">
    <property type="entry name" value="2-KETO-4-PENTENOATE HYDRATASE"/>
    <property type="match status" value="1"/>
</dbReference>
<dbReference type="GO" id="GO:0005737">
    <property type="term" value="C:cytoplasm"/>
    <property type="evidence" value="ECO:0007669"/>
    <property type="project" value="TreeGrafter"/>
</dbReference>
<evidence type="ECO:0000313" key="1">
    <source>
        <dbReference type="EMBL" id="XCM38432.1"/>
    </source>
</evidence>
<dbReference type="SUPFAM" id="SSF56529">
    <property type="entry name" value="FAH"/>
    <property type="match status" value="1"/>
</dbReference>
<dbReference type="RefSeq" id="WP_354635816.1">
    <property type="nucleotide sequence ID" value="NZ_CP159837.1"/>
</dbReference>